<dbReference type="PROSITE" id="PS50222">
    <property type="entry name" value="EF_HAND_2"/>
    <property type="match status" value="2"/>
</dbReference>
<feature type="coiled-coil region" evidence="39">
    <location>
        <begin position="2769"/>
        <end position="2830"/>
    </location>
</feature>
<dbReference type="FunFam" id="1.20.58.60:FF:000093">
    <property type="entry name" value="dystonin isoform X1"/>
    <property type="match status" value="1"/>
</dbReference>
<feature type="coiled-coil region" evidence="39">
    <location>
        <begin position="1491"/>
        <end position="1521"/>
    </location>
</feature>
<dbReference type="GO" id="GO:0045104">
    <property type="term" value="P:intermediate filament cytoskeleton organization"/>
    <property type="evidence" value="ECO:0007669"/>
    <property type="project" value="InterPro"/>
</dbReference>
<keyword evidence="15" id="KW-0479">Metal-binding</keyword>
<accession>A0A6J3CN59</accession>
<dbReference type="GO" id="GO:0042060">
    <property type="term" value="P:wound healing"/>
    <property type="evidence" value="ECO:0007669"/>
    <property type="project" value="TreeGrafter"/>
</dbReference>
<dbReference type="GO" id="GO:0005925">
    <property type="term" value="C:focal adhesion"/>
    <property type="evidence" value="ECO:0007669"/>
    <property type="project" value="TreeGrafter"/>
</dbReference>
<organism evidence="45 46">
    <name type="scientific">Aythya fuligula</name>
    <name type="common">Tufted duck</name>
    <name type="synonym">Anas fuligula</name>
    <dbReference type="NCBI Taxonomy" id="219594"/>
    <lineage>
        <taxon>Eukaryota</taxon>
        <taxon>Metazoa</taxon>
        <taxon>Chordata</taxon>
        <taxon>Craniata</taxon>
        <taxon>Vertebrata</taxon>
        <taxon>Euteleostomi</taxon>
        <taxon>Archelosauria</taxon>
        <taxon>Archosauria</taxon>
        <taxon>Dinosauria</taxon>
        <taxon>Saurischia</taxon>
        <taxon>Theropoda</taxon>
        <taxon>Coelurosauria</taxon>
        <taxon>Aves</taxon>
        <taxon>Neognathae</taxon>
        <taxon>Galloanserae</taxon>
        <taxon>Anseriformes</taxon>
        <taxon>Anatidae</taxon>
        <taxon>Aythyinae</taxon>
        <taxon>Aythya</taxon>
    </lineage>
</organism>
<dbReference type="InterPro" id="IPR001589">
    <property type="entry name" value="Actinin_actin-bd_CS"/>
</dbReference>
<evidence type="ECO:0000256" key="13">
    <source>
        <dbReference type="ARBA" id="ARBA00022692"/>
    </source>
</evidence>
<dbReference type="Gene3D" id="1.10.238.10">
    <property type="entry name" value="EF-hand"/>
    <property type="match status" value="1"/>
</dbReference>
<feature type="domain" description="GAR" evidence="44">
    <location>
        <begin position="5271"/>
        <end position="5349"/>
    </location>
</feature>
<keyword evidence="11" id="KW-1017">Isopeptide bond</keyword>
<dbReference type="GO" id="GO:0005882">
    <property type="term" value="C:intermediate filament"/>
    <property type="evidence" value="ECO:0007669"/>
    <property type="project" value="UniProtKB-KW"/>
</dbReference>
<dbReference type="FunFam" id="1.20.58.60:FF:000052">
    <property type="entry name" value="dystonin isoform X2"/>
    <property type="match status" value="1"/>
</dbReference>
<keyword evidence="21" id="KW-0130">Cell adhesion</keyword>
<dbReference type="FunFam" id="1.20.58.60:FF:000094">
    <property type="entry name" value="dystonin isoform X2"/>
    <property type="match status" value="1"/>
</dbReference>
<feature type="coiled-coil region" evidence="39">
    <location>
        <begin position="1281"/>
        <end position="1315"/>
    </location>
</feature>
<evidence type="ECO:0000256" key="9">
    <source>
        <dbReference type="ARBA" id="ARBA00022475"/>
    </source>
</evidence>
<protein>
    <recommendedName>
        <fullName evidence="34">Dystonin</fullName>
    </recommendedName>
    <alternativeName>
        <fullName evidence="36">Bullous pemphigoid antigen 1</fullName>
    </alternativeName>
    <alternativeName>
        <fullName evidence="35">Dystonia musculorum protein</fullName>
    </alternativeName>
    <alternativeName>
        <fullName evidence="37">Hemidesmosomal plaque protein</fullName>
    </alternativeName>
</protein>
<dbReference type="Pfam" id="PF02187">
    <property type="entry name" value="GAS2"/>
    <property type="match status" value="1"/>
</dbReference>
<dbReference type="Pfam" id="PF18373">
    <property type="entry name" value="Spectrin_2"/>
    <property type="match status" value="1"/>
</dbReference>
<dbReference type="FunFam" id="1.20.58.60:FF:000009">
    <property type="entry name" value="dystonin isoform X1"/>
    <property type="match status" value="1"/>
</dbReference>
<dbReference type="FunFam" id="1.20.58.60:FF:000021">
    <property type="entry name" value="Microtubule-actin cross-linking factor 1"/>
    <property type="match status" value="1"/>
</dbReference>
<dbReference type="Pfam" id="PF21019">
    <property type="entry name" value="Spectrin_3"/>
    <property type="match status" value="1"/>
</dbReference>
<feature type="coiled-coil region" evidence="39">
    <location>
        <begin position="4308"/>
        <end position="4342"/>
    </location>
</feature>
<dbReference type="Gene3D" id="2.30.30.40">
    <property type="entry name" value="SH3 Domains"/>
    <property type="match status" value="1"/>
</dbReference>
<dbReference type="FunFam" id="1.20.58.60:FF:000144">
    <property type="entry name" value="Dystonin"/>
    <property type="match status" value="1"/>
</dbReference>
<dbReference type="SMART" id="SM00150">
    <property type="entry name" value="SPEC"/>
    <property type="match status" value="32"/>
</dbReference>
<dbReference type="SMART" id="SM01129">
    <property type="entry name" value="DELLA"/>
    <property type="match status" value="1"/>
</dbReference>
<dbReference type="Pfam" id="PF21097">
    <property type="entry name" value="SR_plectin_7"/>
    <property type="match status" value="1"/>
</dbReference>
<feature type="region of interest" description="Disordered" evidence="40">
    <location>
        <begin position="5392"/>
        <end position="5486"/>
    </location>
</feature>
<evidence type="ECO:0000259" key="42">
    <source>
        <dbReference type="PROSITE" id="PS50021"/>
    </source>
</evidence>
<dbReference type="InterPro" id="IPR041615">
    <property type="entry name" value="Desmoplakin_SH3"/>
</dbReference>
<dbReference type="InterPro" id="IPR036872">
    <property type="entry name" value="CH_dom_sf"/>
</dbReference>
<evidence type="ECO:0000256" key="22">
    <source>
        <dbReference type="ARBA" id="ARBA00023136"/>
    </source>
</evidence>
<feature type="region of interest" description="Disordered" evidence="40">
    <location>
        <begin position="5515"/>
        <end position="5605"/>
    </location>
</feature>
<keyword evidence="17" id="KW-0403">Intermediate filament</keyword>
<evidence type="ECO:0000256" key="25">
    <source>
        <dbReference type="ARBA" id="ARBA00023203"/>
    </source>
</evidence>
<evidence type="ECO:0000256" key="15">
    <source>
        <dbReference type="ARBA" id="ARBA00022723"/>
    </source>
</evidence>
<feature type="compositionally biased region" description="Low complexity" evidence="40">
    <location>
        <begin position="5408"/>
        <end position="5434"/>
    </location>
</feature>
<keyword evidence="26" id="KW-0206">Cytoskeleton</keyword>
<evidence type="ECO:0000256" key="32">
    <source>
        <dbReference type="ARBA" id="ARBA00057123"/>
    </source>
</evidence>
<evidence type="ECO:0000259" key="43">
    <source>
        <dbReference type="PROSITE" id="PS50222"/>
    </source>
</evidence>
<evidence type="ECO:0000256" key="30">
    <source>
        <dbReference type="ARBA" id="ARBA00054620"/>
    </source>
</evidence>
<keyword evidence="13" id="KW-0812">Transmembrane</keyword>
<feature type="compositionally biased region" description="Polar residues" evidence="40">
    <location>
        <begin position="5360"/>
        <end position="5371"/>
    </location>
</feature>
<dbReference type="FunFam" id="1.20.58.60:FF:000098">
    <property type="entry name" value="dystonin isoform X3"/>
    <property type="match status" value="1"/>
</dbReference>
<dbReference type="SUPFAM" id="SSF47576">
    <property type="entry name" value="Calponin-homology domain, CH-domain"/>
    <property type="match status" value="1"/>
</dbReference>
<dbReference type="Pfam" id="PF13499">
    <property type="entry name" value="EF-hand_7"/>
    <property type="match status" value="1"/>
</dbReference>
<evidence type="ECO:0000313" key="45">
    <source>
        <dbReference type="Proteomes" id="UP000504639"/>
    </source>
</evidence>
<dbReference type="InterPro" id="IPR001452">
    <property type="entry name" value="SH3_domain"/>
</dbReference>
<evidence type="ECO:0000256" key="36">
    <source>
        <dbReference type="ARBA" id="ARBA00077378"/>
    </source>
</evidence>
<dbReference type="GO" id="GO:0005874">
    <property type="term" value="C:microtubule"/>
    <property type="evidence" value="ECO:0007669"/>
    <property type="project" value="UniProtKB-KW"/>
</dbReference>
<feature type="coiled-coil region" evidence="39">
    <location>
        <begin position="1884"/>
        <end position="1953"/>
    </location>
</feature>
<feature type="coiled-coil region" evidence="39">
    <location>
        <begin position="3201"/>
        <end position="3273"/>
    </location>
</feature>
<feature type="compositionally biased region" description="Polar residues" evidence="40">
    <location>
        <begin position="5553"/>
        <end position="5567"/>
    </location>
</feature>
<dbReference type="InterPro" id="IPR041573">
    <property type="entry name" value="Desmoplakin_Spectrin-like"/>
</dbReference>
<dbReference type="FunFam" id="1.20.58.60:FF:000010">
    <property type="entry name" value="plectin isoform X2"/>
    <property type="match status" value="1"/>
</dbReference>
<comment type="function">
    <text evidence="30">Cytoskeletal linker protein. Acts as an integrator of intermediate filaments, actin and microtubule cytoskeleton networks. Required for anchoring either intermediate filaments to the actin cytoskeleton in neural and muscle cells or keratin-containing intermediate filaments to hemidesmosomes in epithelial cells. The proteins may self-aggregate to form filaments or a two-dimensional mesh. Regulates the organization and stability of the microtubule network of sensory neurons to allow axonal transport. Mediates docking of the dynein/dynactin motor complex to vesicle cargos for retrograde axonal transport through its interaction with TMEM108 and DCTN1.</text>
</comment>
<keyword evidence="22" id="KW-0472">Membrane</keyword>
<dbReference type="PROSITE" id="PS00019">
    <property type="entry name" value="ACTININ_1"/>
    <property type="match status" value="1"/>
</dbReference>
<keyword evidence="20" id="KW-0832">Ubl conjugation</keyword>
<dbReference type="GO" id="GO:0030018">
    <property type="term" value="C:Z disc"/>
    <property type="evidence" value="ECO:0007669"/>
    <property type="project" value="UniProtKB-SubCell"/>
</dbReference>
<dbReference type="SUPFAM" id="SSF143575">
    <property type="entry name" value="GAS2 domain-like"/>
    <property type="match status" value="1"/>
</dbReference>
<dbReference type="InterPro" id="IPR036534">
    <property type="entry name" value="GAR_dom_sf"/>
</dbReference>
<dbReference type="InterPro" id="IPR002048">
    <property type="entry name" value="EF_hand_dom"/>
</dbReference>
<feature type="region of interest" description="Disordered" evidence="40">
    <location>
        <begin position="1"/>
        <end position="57"/>
    </location>
</feature>
<dbReference type="GO" id="GO:0007155">
    <property type="term" value="P:cell adhesion"/>
    <property type="evidence" value="ECO:0007669"/>
    <property type="project" value="UniProtKB-KW"/>
</dbReference>
<dbReference type="FunFam" id="2.30.30.40:FF:000011">
    <property type="entry name" value="Microtubule-actin cross-linking factor 1"/>
    <property type="match status" value="1"/>
</dbReference>
<feature type="region of interest" description="Disordered" evidence="40">
    <location>
        <begin position="5354"/>
        <end position="5374"/>
    </location>
</feature>
<dbReference type="RefSeq" id="XP_032039850.1">
    <property type="nucleotide sequence ID" value="XM_032183959.1"/>
</dbReference>
<dbReference type="GO" id="GO:0003779">
    <property type="term" value="F:actin binding"/>
    <property type="evidence" value="ECO:0007669"/>
    <property type="project" value="UniProtKB-KW"/>
</dbReference>
<keyword evidence="39" id="KW-0175">Coiled coil</keyword>
<feature type="coiled-coil region" evidence="39">
    <location>
        <begin position="1804"/>
        <end position="1857"/>
    </location>
</feature>
<dbReference type="PROSITE" id="PS50021">
    <property type="entry name" value="CH"/>
    <property type="match status" value="2"/>
</dbReference>
<feature type="domain" description="SH3" evidence="41">
    <location>
        <begin position="960"/>
        <end position="1017"/>
    </location>
</feature>
<evidence type="ECO:0000256" key="17">
    <source>
        <dbReference type="ARBA" id="ARBA00022754"/>
    </source>
</evidence>
<dbReference type="PROSITE" id="PS50002">
    <property type="entry name" value="SH3"/>
    <property type="match status" value="1"/>
</dbReference>
<dbReference type="InterPro" id="IPR018159">
    <property type="entry name" value="Spectrin/alpha-actinin"/>
</dbReference>
<evidence type="ECO:0000256" key="31">
    <source>
        <dbReference type="ARBA" id="ARBA00055817"/>
    </source>
</evidence>
<dbReference type="GO" id="GO:0030056">
    <property type="term" value="C:hemidesmosome"/>
    <property type="evidence" value="ECO:0007669"/>
    <property type="project" value="UniProtKB-ARBA"/>
</dbReference>
<dbReference type="FunFam" id="1.20.58.60:FF:000001">
    <property type="entry name" value="Microtubule-actin cross-linking factor 1"/>
    <property type="match status" value="3"/>
</dbReference>
<sequence>MSSGPASHRCSMSSSADFSDEEDSSHKSGTVSPAPGDTLPWNLPKHERSKRKIQGGSVLDPAERAVLRIADERDKVQKKTFTKWINQHLMKVRKHVNDLYEDLRDGHNLISLLEVLSGDTLPRERDFLKTLRLVSSTEACAYEQHEDVEDEDKGPREKGRMRFHRLQNVQIALDYLKKRQVKLVNIRNDDITDGNPKLTLGLIWTIILHFQISDIHVTGESEDMSAKERLLLWSQQTTEGYAGIRCENFTTCWRDGRLFNAIIHKYRPDLIDMNTVAVQSNLANLEHAFFVAEKLGVARLLDPEDVDVSSPDEKSVITYVSSLYDAFPKVPEGGEGIGANDVEVKWVEYQNMVNYLMQWIRHHVTIMSDRTFPNNPVELKALYNQYLQFKETEIPPKEIDKSKIKRLYKLLEVWIEFGRIKLPQGYHPNDIEKEWGKLIIAMLEREKTLRPEVERLEMLQQIANRIQRDSRSCEDKLILARNALQSDTKRLESGLQFQHEAEIAGYLLESENLLRQQVIDAQILIDGKYYQADQLVQRVAKLRDELMAIRTECSSVYSKGHALTTEQTKLMISGITESLNSGFTTNLTPELNAAMTQGLTPSLTSSSLTSGLSSGLTSRLTPAITPAYTPGIPPRLIQSYVTGVDSGTLQTLKLMQIRKPLMKSAFVDQNLTEEEVNMKFVQDLLNWVEEMQVQLDRAEWGSDLPSVESHLENHKNVHKAIEEFESSLKEAKMSEIQMTAPLKLSYAEKLHKLESQYSKLLNTSRNQERHLDTLHNFVSRATRELIWLNEKEEEEVAYDWSERNPNITRKKEYHAELMRELDQKEEVIKSVQEIAEQLLLENHPARLTIEAYRAAMQTQWSWILQLCHCVEQHLKENAAYFEFFSDAKEAMEYLKNLKDAIYRKYSCDRTSSLHRLEDLVQESMEEKEQLLQYKSTVAGLVGRAKAIIQLKPRNPDCILKTSIPIKAICDYRQIEITIYKDDECVLANNSHRAKWKVISPSGNEAMVPSVCFTVPPPNKEAIDTANRIEQQFQNVLALWHESHVNMKSVVSWHYLTNEIEAVRAGNVASIKTMLPGEHQQVLSNLQSRFDDFVEDSQESKIFTSSDTAQLEREVNICKQYYQELLKSAEREEQEESIYNLYISEVRNIRLRLESCEERLIRQIRTPMERDDLHESVFRISEQEKLKKELDRLKDDLGGITDKCEEFFSQAAGSPSVPTLRSELNIVIQNMNQVYSMSSIYIDKLKTVNLVLKNTQGAESLVKLYETKLCEEEAVTADKNNIENLMGTLKQWRSEVDEKREVFHALEDELQKAKMISDQMFKMHKERDLDFDWHKEKVDQLAERWQNIHSQIENRLRDLESINKSLKYYKDTYNSLDTWIQQVEDTQRKIQEIHPENSKALAKQLNQHKMLVSEIEMKQSKIDECQKYAEQYSAAVKDYELQTMTYRAMVDSQQKSPVKRRRMQSSSDFIIQEFMDLRTRYTALVTLMTQYIKFAGDSLKRLEEEEKSMEEEKKEHVEKAGDLLKWVSNLSKTLSKEGGEKAEKTDLPKQQISLDEMSTKKEQIAEALQTIQAFLAKHSDKMTDEEKNEMEKQVRSLQESYSLLSNEALKQLQEAQYLDDEKMEEKDVAERQQECKEKLQEICDLLRQTENRLIGQQESLVIGDSKAELEQYQTRQEEIQKDMRASAQTLAEIVKNTEAFLKENGEKLSQEDKTILEQKLNEAKTKCLLLSQKAEESKKELDKAMTTAIKQETEKVAAIEQLEESKNTIENLLDWLSNVDKEAEHGRKFKQAIEQNGTHFDEGDMKALEGEEDDVNGNLLEIEQDIESQVDGLVKSTEDNLNQQYQKVKAQHEKIISQQQAVIIATQSAQALLEKQGHYLSPEEKEKMQRNMKELKAQYETALAESERKMKMTHSLREELEKFDTDYSEFETWLQQAEQELDNLEAGASDFSGIMVKLKRQKSFSEDVISHKGDLRYITISGQRVLDAARSCSKRDGVKVDKDGIDTSATYAEVQNKLDSASDRFKSLYTKCSILGNNLKDLADKYQHYEDASSGLLSGLQASEIAVNKQLSEPIAVDPKNLQRQLEETKVLQGQVSNHQIAVEKLKKAAEVLLDTRGELTPDKDEIQKTLDDIVERYDNLSKSVNERNEKLQITLTRSLSVQDGLDEMLDWMEGVEKSLEEKDQVPLNSAAIQDIISKSIMLEQDIAGRQSSINTMNEKVKKFMETADPSTASSLQAKMSELAGRFSAASKKHKEKLMKMEELKTKVELFEGLTEKLQSFLDEKNQALSETEAPRKDVSEVSQYMQEASVELAQHKKDLEVLQQLLEELSFHALPGDKALVVEKVNALSKKFREVEETVKEKEEDVSSCQKEMDAFELLVESLKKWIKETTERIPAAQPSLNTEELKKPLEDTLNLKDEWTLKATEVQKMNSRGTLLCNLITAVTSPAKLRAVAKSGGAVLNGEGGAPGTQDFLKNKELTTVQQAMSDVNHSYEDLGVLLKEKISELESMLSKMQNIQEESASMMQWLQKMDKTASDWEAAPTDSEAVKAQVEQHKLFETELKQSANKVQELKDKVTELLEKNPDSPEAPKWRQTLDKIDSKWKELNQVTSERQQKLEESSNYLTQFQTAEAQLKHWLVEKELMVSVLGPLSIDPNMLNTQKQQVQILLKEFDTRKPQYEQLTMAGEGILKRPGEHPPSHEAVKEQLAAVAQKWDNLTGQLSNRCDRIDQAIVKSTEYQSLLRSLSDKLSALDSKLSSSLAVSTQPDAVKQQLEIAKEMKEEIEREMKNINAARALCEELSALVGEEYLKAELTRQLDGILKSFKDIEQKSDNHVQQLQSAYATSHQFQQMSKDFQAWLDKKKEELNQARPVSAKLETLQSLIEEQKDFKKTLTNEIGSYEKIVAEGESILQKTQGADKTALQSQIATLRSNWDEMDKQVKERQDKLTDCLEKALKYKQHVENLQPWIEKCQSNLSELKVGINPAEIENSVVQVRAWQKDLDKHHGMVELLNNTAESLLSASETDKEIVREETKALNQKVNTVTEQLHKKRECLENMAQRLKEFQESSKETEKQLKSAKEHLEAHDSLGPQSFSNKHLTMMQAQQKALQTLKPHVDLVKKLAQDLVVEASDSAGVSDLLLQAESLEQEYNAVNQQVEDRCSFLETKLQGIGHFQNSIREMFSQFAEFDDELDSMAPVGRDLDVLQSQREDIKRFLKKLEDLIMNNENANKNCKMMLATEAEASPDLVGIKRDLEALNKQCNKLLDRAKAREDQVEGTISRVEEFYSKLKEFSSLLGRAEEHEESQGPVGMETETINQQLDTFKVFQKEEIEPLQVKQQEVNWLGQGLIQSAAKSTNTENLEHDLEDVNTRWKTLNKKVAQRAAQLQEALLHCGRFQDALESLLSWLIDTEELVANQKPPSAEFKVVKAQIQEQKLLQRLLDDRKPTVEVIKREGEKIAESAEPADKVKILKQLSFLDSRWDALLSKAETRNRQLEGISVVAQQFHEALEPLVEWLTATEKRLANAEPIGTQASKLQQQIAQHKALEDDVLAHNKSLHQAISIGQSLKTMSSREDKDMVQEKLDSSQARYIEIQEKSNSRSELLQQAYCNAQIFGEDEVELMNWLNEVHDKLSKLSVQDCNAELIEKQHSELLDLQEEILLRKQNVDLAIQNGLELLKQTTGDEVVIIQDKLEGIKARYKDITKLSSDVSKTLEQALQLAGQLHSTHEELCKWLDKVEVELLSYETQIPKGEELSQAQERQKELKKEAKNNKALVDTLNEVGSAFLELVPWRAREGLDKMITEDNERYRLVSDTISQKVDEIDAAILRSQQFDQAADAELAWIGETEKKLMSLGDIRLEQDQTAAQLQVQKAFTMEILRHKDTIDELVKSGDKIMNTCTEEEKQTIKKKLESLLQKYDTVCQMNSERNLQLERAQSLVNQFWETYEELWPWLTETEMIISQLPAPALEYETLKQQQEEHRQLRELIAEHKPHIDKMNKTGPQLLELSPGEGFSIQEKYVAADTLYSKIKEDVKKRALALDEAISQCTQFHDKIDPTLESLKRIVERLRQPPSISAEVEKIKEQISENKNVSMDLEKLQPVYETLKQRGEEMIARSEGADKDISAKAVQDKLDQMVLIWQDIQTLTEEREAKLLDVMELAEKFWCDHMALVATIKDTQDFIRELEGPGVDPSVVKQQQEAAEAVKEEIDGLQEELETVVSLGSELRAACGEPDKPIVNKSIDELNSAWDALNKTWKERVDKLAEAMQAAVQYQDGLQAIFDWVDIAGIKLASMSPVGTDLETVKQQTEELKQFKTEAYQQQIEMERLNHQAELLLKKVTQESDKHTVQDPLSELKLMWDSLEEKIINRQHKLEGALLALGQFQHALDELLTWLTHTEDLLNEQKPVGGDPKAIEIELAKHHVLQNDVLAHQSTVEAVKKAGSDLIESSAVEEASNLRSKLELLNQRWQNVLEKTEQRKQQLDSALIQAQGFHGEVEDMQQWLTDTERQLLASKPVGGLPETAREQLNTHMELCAAFEAKEETYKCLMQKGQQMLARCPESAETNVEQDINNLKEKWESVQTKLSERKTKLEEALNLAMEFHNSLQDFINWLTQAEQTLTAASRPSLILDTVLFQIDEHKVFATEVNSHRDQIIELDKTGTHLKYFSQKQDVVLIKNLLISVQSRWEKVVQRLVERGRALDDARKRAKQFHEAWHKLMEWLEESEKSLDSDLEIANDPDKIKMQLAQHKEFQKSLGAKHSVYDTTNRTGRSLKEKTTLADDNLKLDDMLSELRDKWDTICGKSVERQNKLEEALLFSGQFTDALQALIDWLYKIEPQLAEDQPVHGDIDLVMNLIDNHKVFQKELGKRTSSVQALKRSARELIEGSRDDSSWVKVQMQELSTRWETVCALSVSKQTRLEQALRQAEEFHSVVHVLLEWLAEAEQALRFHGVLPDDEEALRTLIDQHREFMKKLEEKKAELNKATGMGEAILAICHPDSITTIKHWITIIRARFEEVLAWAKQHQQRLAGALAGLIANQELLEALLSWLQWAETTLTEKDKEVIPQEIEEVKALIAEHQTFMEEMTRKQPDVDKVTKTYKRKALEPTPVQSHIPVLDKGRAGRKRSPTPGIYPSAAQAQIETKNPRVNLLVSKWQQVWLLALERRRKLNDALDRLEELREFANFDFDIWRKKYMRWMNHKKSRVMDFFRRIDKDQDGKITRQEFIDGILSSKFPTSRLEMSAVADIFDRDGDGYIDYYEFVAALHPNKDAYKPLTDADKIEDEVTRQVAKCKCAKRFQVEQIGDNKYRFFLGNQFGDSQQLRLVRILRSTVMVRVGGGWMALDEFLVKNDPCRVHHHGSKMLRSESNSSITTQPTIAKGRTNVELREKFILADGASQSMAAFRPRGRRSRPSSRGASPNRSTSLSSQAGQAAVPQAVATSTPKTPHHLTRNYGKPWLTNSKTSTPSKPAESSDYQGSSAEGTPIQGSKLRLPGYLSGKSFHSGEDSGILSTAATRVRAQFAETRRTPSRPGSRAGSKAGSRSSSRRGSDASDFDISEIQSVCSDMSETVPPTSRPTPRAGSRPGSAKPSKIPTPQRRPLASKLDKSLKR</sequence>
<dbReference type="GO" id="GO:0031673">
    <property type="term" value="C:H zone"/>
    <property type="evidence" value="ECO:0007669"/>
    <property type="project" value="UniProtKB-SubCell"/>
</dbReference>
<evidence type="ECO:0000256" key="38">
    <source>
        <dbReference type="PROSITE-ProRule" id="PRU00192"/>
    </source>
</evidence>
<dbReference type="GO" id="GO:0005789">
    <property type="term" value="C:endoplasmic reticulum membrane"/>
    <property type="evidence" value="ECO:0007669"/>
    <property type="project" value="UniProtKB-SubCell"/>
</dbReference>
<evidence type="ECO:0000256" key="27">
    <source>
        <dbReference type="ARBA" id="ARBA00023242"/>
    </source>
</evidence>
<dbReference type="SMART" id="SM00054">
    <property type="entry name" value="EFh"/>
    <property type="match status" value="2"/>
</dbReference>
<evidence type="ECO:0000256" key="35">
    <source>
        <dbReference type="ARBA" id="ARBA00075126"/>
    </source>
</evidence>
<evidence type="ECO:0000256" key="6">
    <source>
        <dbReference type="ARBA" id="ARBA00004529"/>
    </source>
</evidence>
<dbReference type="FunFam" id="1.20.58.60:FF:000060">
    <property type="entry name" value="dystonin isoform X2"/>
    <property type="match status" value="1"/>
</dbReference>
<keyword evidence="14" id="KW-0493">Microtubule</keyword>
<dbReference type="FunFam" id="1.20.58.60:FF:000031">
    <property type="entry name" value="Microtubule-actin cross-linking factor 1"/>
    <property type="match status" value="1"/>
</dbReference>
<reference evidence="46" key="1">
    <citation type="submission" date="2025-08" db="UniProtKB">
        <authorList>
            <consortium name="RefSeq"/>
        </authorList>
    </citation>
    <scope>IDENTIFICATION</scope>
    <source>
        <tissue evidence="46">Lung</tissue>
    </source>
</reference>
<dbReference type="InterPro" id="IPR001715">
    <property type="entry name" value="CH_dom"/>
</dbReference>
<evidence type="ECO:0000256" key="4">
    <source>
        <dbReference type="ARBA" id="ARBA00004389"/>
    </source>
</evidence>
<dbReference type="GO" id="GO:0042803">
    <property type="term" value="F:protein homodimerization activity"/>
    <property type="evidence" value="ECO:0007669"/>
    <property type="project" value="UniProtKB-ARBA"/>
</dbReference>
<dbReference type="CTD" id="667"/>
<dbReference type="FunFam" id="1.20.58.60:FF:000077">
    <property type="entry name" value="dystonin isoform X1"/>
    <property type="match status" value="1"/>
</dbReference>
<keyword evidence="8 38" id="KW-0728">SH3 domain</keyword>
<feature type="coiled-coil region" evidence="39">
    <location>
        <begin position="2555"/>
        <end position="2582"/>
    </location>
</feature>
<dbReference type="FunFam" id="3.30.920.20:FF:000002">
    <property type="entry name" value="dystonin isoform X1"/>
    <property type="match status" value="1"/>
</dbReference>
<evidence type="ECO:0000256" key="20">
    <source>
        <dbReference type="ARBA" id="ARBA00022843"/>
    </source>
</evidence>
<dbReference type="Pfam" id="PF17902">
    <property type="entry name" value="SH3_10"/>
    <property type="match status" value="1"/>
</dbReference>
<feature type="coiled-coil region" evidence="39">
    <location>
        <begin position="4192"/>
        <end position="4219"/>
    </location>
</feature>
<dbReference type="SUPFAM" id="SSF46966">
    <property type="entry name" value="Spectrin repeat"/>
    <property type="match status" value="29"/>
</dbReference>
<dbReference type="FunFam" id="1.20.58.60:FF:000027">
    <property type="entry name" value="Microtubule-actin cross-linking factor 1"/>
    <property type="match status" value="1"/>
</dbReference>
<dbReference type="FunFam" id="1.10.418.10:FF:000002">
    <property type="entry name" value="Microtubule-actin cross-linking factor 1"/>
    <property type="match status" value="1"/>
</dbReference>
<keyword evidence="9" id="KW-1003">Cell membrane</keyword>
<dbReference type="InterPro" id="IPR018247">
    <property type="entry name" value="EF_Hand_1_Ca_BS"/>
</dbReference>
<dbReference type="PANTHER" id="PTHR23169">
    <property type="entry name" value="ENVOPLAKIN"/>
    <property type="match status" value="1"/>
</dbReference>
<keyword evidence="25" id="KW-0009">Actin-binding</keyword>
<dbReference type="PROSITE" id="PS00020">
    <property type="entry name" value="ACTININ_2"/>
    <property type="match status" value="1"/>
</dbReference>
<dbReference type="FunFam" id="1.20.58.60:FF:000350">
    <property type="entry name" value="Dystonin"/>
    <property type="match status" value="1"/>
</dbReference>
<dbReference type="GO" id="GO:0000226">
    <property type="term" value="P:microtubule cytoskeleton organization"/>
    <property type="evidence" value="ECO:0007669"/>
    <property type="project" value="UniProtKB-ARBA"/>
</dbReference>
<dbReference type="FunFam" id="1.20.58.60:FF:000012">
    <property type="entry name" value="Microtubule-actin cross-linking factor 1"/>
    <property type="match status" value="1"/>
</dbReference>
<name>A0A6J3CN59_AYTFU</name>
<dbReference type="Pfam" id="PF00307">
    <property type="entry name" value="CH"/>
    <property type="match status" value="2"/>
</dbReference>
<dbReference type="InterPro" id="IPR002017">
    <property type="entry name" value="Spectrin_repeat"/>
</dbReference>
<dbReference type="InterPro" id="IPR011992">
    <property type="entry name" value="EF-hand-dom_pair"/>
</dbReference>
<dbReference type="GO" id="GO:0031581">
    <property type="term" value="P:hemidesmosome assembly"/>
    <property type="evidence" value="ECO:0007669"/>
    <property type="project" value="TreeGrafter"/>
</dbReference>
<dbReference type="SUPFAM" id="SSF47473">
    <property type="entry name" value="EF-hand"/>
    <property type="match status" value="1"/>
</dbReference>
<evidence type="ECO:0000256" key="12">
    <source>
        <dbReference type="ARBA" id="ARBA00022553"/>
    </source>
</evidence>
<dbReference type="PANTHER" id="PTHR23169:SF24">
    <property type="entry name" value="DYSTONIN"/>
    <property type="match status" value="1"/>
</dbReference>
<dbReference type="PROSITE" id="PS51460">
    <property type="entry name" value="GAR"/>
    <property type="match status" value="1"/>
</dbReference>
<evidence type="ECO:0000259" key="44">
    <source>
        <dbReference type="PROSITE" id="PS51460"/>
    </source>
</evidence>
<dbReference type="InterPro" id="IPR003108">
    <property type="entry name" value="GAR_dom"/>
</dbReference>
<dbReference type="FunFam" id="1.20.58.60:FF:000008">
    <property type="entry name" value="microtubule-actin cross-linking factor 1"/>
    <property type="match status" value="2"/>
</dbReference>
<feature type="compositionally biased region" description="Polar residues" evidence="40">
    <location>
        <begin position="5453"/>
        <end position="5462"/>
    </location>
</feature>
<evidence type="ECO:0000256" key="34">
    <source>
        <dbReference type="ARBA" id="ARBA00072808"/>
    </source>
</evidence>
<feature type="coiled-coil region" evidence="39">
    <location>
        <begin position="1719"/>
        <end position="1778"/>
    </location>
</feature>
<dbReference type="SMART" id="SM00033">
    <property type="entry name" value="CH"/>
    <property type="match status" value="2"/>
</dbReference>
<feature type="coiled-coil region" evidence="39">
    <location>
        <begin position="4953"/>
        <end position="4980"/>
    </location>
</feature>
<dbReference type="GO" id="GO:0030424">
    <property type="term" value="C:axon"/>
    <property type="evidence" value="ECO:0007669"/>
    <property type="project" value="UniProtKB-SubCell"/>
</dbReference>
<keyword evidence="18" id="KW-0256">Endoplasmic reticulum</keyword>
<dbReference type="CDD" id="cd00176">
    <property type="entry name" value="SPEC"/>
    <property type="match status" value="19"/>
</dbReference>
<evidence type="ECO:0000256" key="21">
    <source>
        <dbReference type="ARBA" id="ARBA00022889"/>
    </source>
</evidence>
<dbReference type="FunFam" id="1.20.58.60:FF:000014">
    <property type="entry name" value="microtubule-actin cross-linking factor 1"/>
    <property type="match status" value="1"/>
</dbReference>
<feature type="coiled-coil region" evidence="39">
    <location>
        <begin position="814"/>
        <end position="841"/>
    </location>
</feature>
<evidence type="ECO:0000256" key="29">
    <source>
        <dbReference type="ARBA" id="ARBA00023288"/>
    </source>
</evidence>
<evidence type="ECO:0000256" key="18">
    <source>
        <dbReference type="ARBA" id="ARBA00022824"/>
    </source>
</evidence>
<dbReference type="FunFam" id="1.20.58.60:FF:000074">
    <property type="entry name" value="dystonin isoform X1"/>
    <property type="match status" value="1"/>
</dbReference>
<evidence type="ECO:0000256" key="26">
    <source>
        <dbReference type="ARBA" id="ARBA00023212"/>
    </source>
</evidence>
<dbReference type="InterPro" id="IPR043197">
    <property type="entry name" value="Plakin"/>
</dbReference>
<keyword evidence="19" id="KW-0106">Calcium</keyword>
<dbReference type="FunFam" id="1.20.58.60:FF:000291">
    <property type="entry name" value="Dystonin"/>
    <property type="match status" value="1"/>
</dbReference>
<evidence type="ECO:0000256" key="19">
    <source>
        <dbReference type="ARBA" id="ARBA00022837"/>
    </source>
</evidence>
<dbReference type="Gene3D" id="3.30.920.20">
    <property type="entry name" value="Gas2-like domain"/>
    <property type="match status" value="1"/>
</dbReference>
<dbReference type="Pfam" id="PF00435">
    <property type="entry name" value="Spectrin"/>
    <property type="match status" value="22"/>
</dbReference>
<dbReference type="FunFam" id="1.20.58.60:FF:000085">
    <property type="entry name" value="dystonin isoform X2"/>
    <property type="match status" value="1"/>
</dbReference>
<evidence type="ECO:0000256" key="23">
    <source>
        <dbReference type="ARBA" id="ARBA00023139"/>
    </source>
</evidence>
<feature type="compositionally biased region" description="Basic and acidic residues" evidence="40">
    <location>
        <begin position="3064"/>
        <end position="3086"/>
    </location>
</feature>
<feature type="coiled-coil region" evidence="39">
    <location>
        <begin position="1631"/>
        <end position="1681"/>
    </location>
</feature>
<feature type="domain" description="EF-hand" evidence="43">
    <location>
        <begin position="5231"/>
        <end position="5266"/>
    </location>
</feature>
<feature type="region of interest" description="Disordered" evidence="40">
    <location>
        <begin position="3064"/>
        <end position="3089"/>
    </location>
</feature>
<evidence type="ECO:0000256" key="14">
    <source>
        <dbReference type="ARBA" id="ARBA00022701"/>
    </source>
</evidence>
<dbReference type="GO" id="GO:0008017">
    <property type="term" value="F:microtubule binding"/>
    <property type="evidence" value="ECO:0007669"/>
    <property type="project" value="InterPro"/>
</dbReference>
<dbReference type="GO" id="GO:0005886">
    <property type="term" value="C:plasma membrane"/>
    <property type="evidence" value="ECO:0007669"/>
    <property type="project" value="UniProtKB-SubCell"/>
</dbReference>
<dbReference type="GO" id="GO:0005509">
    <property type="term" value="F:calcium ion binding"/>
    <property type="evidence" value="ECO:0007669"/>
    <property type="project" value="InterPro"/>
</dbReference>
<evidence type="ECO:0000256" key="10">
    <source>
        <dbReference type="ARBA" id="ARBA00022490"/>
    </source>
</evidence>
<keyword evidence="29" id="KW-0449">Lipoprotein</keyword>
<keyword evidence="27" id="KW-0539">Nucleus</keyword>
<dbReference type="GeneID" id="116487245"/>
<evidence type="ECO:0000256" key="5">
    <source>
        <dbReference type="ARBA" id="ARBA00004489"/>
    </source>
</evidence>
<gene>
    <name evidence="46" type="primary">DST</name>
</gene>
<evidence type="ECO:0000259" key="41">
    <source>
        <dbReference type="PROSITE" id="PS50002"/>
    </source>
</evidence>
<evidence type="ECO:0000256" key="3">
    <source>
        <dbReference type="ARBA" id="ARBA00004259"/>
    </source>
</evidence>
<evidence type="ECO:0000256" key="24">
    <source>
        <dbReference type="ARBA" id="ARBA00023179"/>
    </source>
</evidence>
<dbReference type="GO" id="GO:0005938">
    <property type="term" value="C:cell cortex"/>
    <property type="evidence" value="ECO:0007669"/>
    <property type="project" value="UniProtKB-SubCell"/>
</dbReference>
<dbReference type="GO" id="GO:0005198">
    <property type="term" value="F:structural molecule activity"/>
    <property type="evidence" value="ECO:0007669"/>
    <property type="project" value="TreeGrafter"/>
</dbReference>
<feature type="domain" description="Calponin-homology (CH)" evidence="42">
    <location>
        <begin position="224"/>
        <end position="328"/>
    </location>
</feature>
<dbReference type="FunFam" id="1.20.58.60:FF:000022">
    <property type="entry name" value="Microtubule-actin cross-linking factor 1"/>
    <property type="match status" value="1"/>
</dbReference>
<comment type="function">
    <text evidence="32">Required for bundling actin filaments around the nucleus.</text>
</comment>
<feature type="domain" description="Calponin-homology (CH)" evidence="42">
    <location>
        <begin position="75"/>
        <end position="211"/>
    </location>
</feature>
<evidence type="ECO:0000256" key="33">
    <source>
        <dbReference type="ARBA" id="ARBA00060430"/>
    </source>
</evidence>
<dbReference type="Proteomes" id="UP000504639">
    <property type="component" value="Chromosome 3"/>
</dbReference>
<evidence type="ECO:0000313" key="46">
    <source>
        <dbReference type="RefSeq" id="XP_032039850.1"/>
    </source>
</evidence>
<comment type="subcellular location">
    <subcellularLocation>
        <location evidence="1">Cell membrane</location>
        <topology evidence="1">Lipid-anchor</topology>
    </subcellularLocation>
    <subcellularLocation>
        <location evidence="5">Cell projection</location>
        <location evidence="5">Axon</location>
    </subcellularLocation>
    <subcellularLocation>
        <location evidence="7">Cytoplasm</location>
        <location evidence="7">Cell cortex</location>
    </subcellularLocation>
    <subcellularLocation>
        <location evidence="6">Cytoplasm</location>
        <location evidence="6">Cytoskeleton</location>
        <location evidence="6">Stress fiber</location>
    </subcellularLocation>
    <subcellularLocation>
        <location evidence="33">Cytoplasm</location>
        <location evidence="33">Myofibril</location>
        <location evidence="33">Sarcomere</location>
        <location evidence="33">H zone</location>
    </subcellularLocation>
    <subcellularLocation>
        <location evidence="2">Cytoplasm</location>
        <location evidence="2">Myofibril</location>
        <location evidence="2">Sarcomere</location>
        <location evidence="2">Z line</location>
    </subcellularLocation>
    <subcellularLocation>
        <location evidence="4">Endoplasmic reticulum membrane</location>
        <topology evidence="4">Single-pass membrane protein</topology>
    </subcellularLocation>
    <subcellularLocation>
        <location evidence="3">Nucleus envelope</location>
    </subcellularLocation>
</comment>
<evidence type="ECO:0000256" key="28">
    <source>
        <dbReference type="ARBA" id="ARBA00023273"/>
    </source>
</evidence>
<dbReference type="InterPro" id="IPR049538">
    <property type="entry name" value="PCN-like_spectrin-like_rpt"/>
</dbReference>
<dbReference type="PROSITE" id="PS00018">
    <property type="entry name" value="EF_HAND_1"/>
    <property type="match status" value="2"/>
</dbReference>
<evidence type="ECO:0000256" key="7">
    <source>
        <dbReference type="ARBA" id="ARBA00004544"/>
    </source>
</evidence>
<feature type="domain" description="EF-hand" evidence="43">
    <location>
        <begin position="5195"/>
        <end position="5230"/>
    </location>
</feature>
<keyword evidence="45" id="KW-1185">Reference proteome</keyword>
<keyword evidence="12" id="KW-0597">Phosphoprotein</keyword>
<dbReference type="CDD" id="cd21239">
    <property type="entry name" value="CH_DYST_rpt2"/>
    <property type="match status" value="1"/>
</dbReference>
<dbReference type="GO" id="GO:0005635">
    <property type="term" value="C:nuclear envelope"/>
    <property type="evidence" value="ECO:0007669"/>
    <property type="project" value="UniProtKB-SubCell"/>
</dbReference>
<dbReference type="FunFam" id="1.20.58.60:FF:000025">
    <property type="entry name" value="microtubule-actin cross-linking factor 1"/>
    <property type="match status" value="1"/>
</dbReference>
<dbReference type="SMART" id="SM00243">
    <property type="entry name" value="GAS2"/>
    <property type="match status" value="1"/>
</dbReference>
<evidence type="ECO:0000256" key="11">
    <source>
        <dbReference type="ARBA" id="ARBA00022499"/>
    </source>
</evidence>
<dbReference type="FunFam" id="1.20.58.60:FF:000121">
    <property type="entry name" value="dystonin isoform X1"/>
    <property type="match status" value="1"/>
</dbReference>
<evidence type="ECO:0000256" key="1">
    <source>
        <dbReference type="ARBA" id="ARBA00004193"/>
    </source>
</evidence>
<feature type="coiled-coil region" evidence="39">
    <location>
        <begin position="4455"/>
        <end position="4482"/>
    </location>
</feature>
<dbReference type="Pfam" id="PF21020">
    <property type="entry name" value="Spectrin_4"/>
    <property type="match status" value="1"/>
</dbReference>
<keyword evidence="16" id="KW-0677">Repeat</keyword>
<evidence type="ECO:0000256" key="37">
    <source>
        <dbReference type="ARBA" id="ARBA00077918"/>
    </source>
</evidence>
<evidence type="ECO:0000256" key="8">
    <source>
        <dbReference type="ARBA" id="ARBA00022443"/>
    </source>
</evidence>
<dbReference type="Gene3D" id="1.10.418.10">
    <property type="entry name" value="Calponin-like domain"/>
    <property type="match status" value="2"/>
</dbReference>
<keyword evidence="24" id="KW-0514">Muscle protein</keyword>
<evidence type="ECO:0000256" key="2">
    <source>
        <dbReference type="ARBA" id="ARBA00004216"/>
    </source>
</evidence>
<dbReference type="GO" id="GO:0001725">
    <property type="term" value="C:stress fiber"/>
    <property type="evidence" value="ECO:0007669"/>
    <property type="project" value="UniProtKB-SubCell"/>
</dbReference>
<dbReference type="FunFam" id="1.20.58.60:FF:000016">
    <property type="entry name" value="Microtubule-actin cross-linking factor 1"/>
    <property type="match status" value="1"/>
</dbReference>
<dbReference type="FunFam" id="1.10.238.10:FF:000013">
    <property type="entry name" value="Microtubule-actin cross-linking factor 1"/>
    <property type="match status" value="1"/>
</dbReference>
<keyword evidence="28" id="KW-0966">Cell projection</keyword>
<dbReference type="Gene3D" id="1.20.58.60">
    <property type="match status" value="32"/>
</dbReference>
<dbReference type="Gene3D" id="1.20.58.1060">
    <property type="match status" value="1"/>
</dbReference>
<keyword evidence="23" id="KW-0564">Palmitate</keyword>
<dbReference type="FunFam" id="1.20.58.60:FF:000392">
    <property type="entry name" value="Dystonin"/>
    <property type="match status" value="1"/>
</dbReference>
<keyword evidence="10" id="KW-0963">Cytoplasm</keyword>
<dbReference type="CDD" id="cd00051">
    <property type="entry name" value="EFh"/>
    <property type="match status" value="1"/>
</dbReference>
<feature type="compositionally biased region" description="Low complexity" evidence="40">
    <location>
        <begin position="5524"/>
        <end position="5538"/>
    </location>
</feature>
<dbReference type="FunFam" id="1.20.58.60:FF:000114">
    <property type="entry name" value="dystonin isoform X1"/>
    <property type="match status" value="1"/>
</dbReference>
<proteinExistence type="predicted"/>
<evidence type="ECO:0000256" key="40">
    <source>
        <dbReference type="SAM" id="MobiDB-lite"/>
    </source>
</evidence>
<evidence type="ECO:0000256" key="39">
    <source>
        <dbReference type="SAM" id="Coils"/>
    </source>
</evidence>
<comment type="function">
    <text evidence="31">Plays a structural role in the assembly of hemidesmosomes of epithelial cells; anchors keratin-containing intermediate filaments to the inner plaque of hemidesmosomes. Required for the regulation of keratinocyte polarity and motility; mediates integrin ITGB4 regulation of RAC1 activity.</text>
</comment>
<feature type="coiled-coil region" evidence="39">
    <location>
        <begin position="2270"/>
        <end position="2379"/>
    </location>
</feature>
<evidence type="ECO:0000256" key="16">
    <source>
        <dbReference type="ARBA" id="ARBA00022737"/>
    </source>
</evidence>